<evidence type="ECO:0000313" key="16">
    <source>
        <dbReference type="Proteomes" id="UP001159179"/>
    </source>
</evidence>
<dbReference type="PANTHER" id="PTHR45453">
    <property type="entry name" value="PHOSPHATE REGULON SENSOR PROTEIN PHOR"/>
    <property type="match status" value="1"/>
</dbReference>
<feature type="transmembrane region" description="Helical" evidence="12">
    <location>
        <begin position="54"/>
        <end position="77"/>
    </location>
</feature>
<keyword evidence="5" id="KW-0597">Phosphoprotein</keyword>
<evidence type="ECO:0000256" key="5">
    <source>
        <dbReference type="ARBA" id="ARBA00022553"/>
    </source>
</evidence>
<evidence type="ECO:0000256" key="1">
    <source>
        <dbReference type="ARBA" id="ARBA00000085"/>
    </source>
</evidence>
<feature type="domain" description="Histidine kinase" evidence="13">
    <location>
        <begin position="140"/>
        <end position="353"/>
    </location>
</feature>
<gene>
    <name evidence="15" type="ORF">P5X88_06955</name>
</gene>
<evidence type="ECO:0000256" key="2">
    <source>
        <dbReference type="ARBA" id="ARBA00004651"/>
    </source>
</evidence>
<comment type="caution">
    <text evidence="15">The sequence shown here is derived from an EMBL/GenBank/DDBJ whole genome shotgun (WGS) entry which is preliminary data.</text>
</comment>
<dbReference type="InterPro" id="IPR003661">
    <property type="entry name" value="HisK_dim/P_dom"/>
</dbReference>
<name>A0AAW6SXH1_9BACI</name>
<evidence type="ECO:0000256" key="4">
    <source>
        <dbReference type="ARBA" id="ARBA00022475"/>
    </source>
</evidence>
<dbReference type="CDD" id="cd06225">
    <property type="entry name" value="HAMP"/>
    <property type="match status" value="1"/>
</dbReference>
<dbReference type="SUPFAM" id="SSF158472">
    <property type="entry name" value="HAMP domain-like"/>
    <property type="match status" value="1"/>
</dbReference>
<evidence type="ECO:0000256" key="7">
    <source>
        <dbReference type="ARBA" id="ARBA00022741"/>
    </source>
</evidence>
<dbReference type="InterPro" id="IPR036890">
    <property type="entry name" value="HATPase_C_sf"/>
</dbReference>
<keyword evidence="12" id="KW-0812">Transmembrane</keyword>
<dbReference type="AlphaFoldDB" id="A0AAW6SXH1"/>
<evidence type="ECO:0000256" key="11">
    <source>
        <dbReference type="ARBA" id="ARBA00023136"/>
    </source>
</evidence>
<keyword evidence="11 12" id="KW-0472">Membrane</keyword>
<evidence type="ECO:0000256" key="6">
    <source>
        <dbReference type="ARBA" id="ARBA00022679"/>
    </source>
</evidence>
<evidence type="ECO:0000259" key="14">
    <source>
        <dbReference type="PROSITE" id="PS50885"/>
    </source>
</evidence>
<dbReference type="SUPFAM" id="SSF47384">
    <property type="entry name" value="Homodimeric domain of signal transducing histidine kinase"/>
    <property type="match status" value="1"/>
</dbReference>
<reference evidence="15" key="1">
    <citation type="submission" date="2023-03" db="EMBL/GenBank/DDBJ databases">
        <title>Bacterial isolates from washroom surfaces on a university campus.</title>
        <authorList>
            <person name="Holman D.B."/>
            <person name="Gzyl K.E."/>
            <person name="Taheri A.E."/>
        </authorList>
    </citation>
    <scope>NUCLEOTIDE SEQUENCE</scope>
    <source>
        <strain evidence="15">RD03</strain>
    </source>
</reference>
<evidence type="ECO:0000313" key="15">
    <source>
        <dbReference type="EMBL" id="MDH5160671.1"/>
    </source>
</evidence>
<keyword evidence="4" id="KW-1003">Cell membrane</keyword>
<comment type="catalytic activity">
    <reaction evidence="1">
        <text>ATP + protein L-histidine = ADP + protein N-phospho-L-histidine.</text>
        <dbReference type="EC" id="2.7.13.3"/>
    </reaction>
</comment>
<dbReference type="InterPro" id="IPR005467">
    <property type="entry name" value="His_kinase_dom"/>
</dbReference>
<evidence type="ECO:0000259" key="13">
    <source>
        <dbReference type="PROSITE" id="PS50109"/>
    </source>
</evidence>
<dbReference type="GO" id="GO:0004721">
    <property type="term" value="F:phosphoprotein phosphatase activity"/>
    <property type="evidence" value="ECO:0007669"/>
    <property type="project" value="TreeGrafter"/>
</dbReference>
<feature type="domain" description="HAMP" evidence="14">
    <location>
        <begin position="80"/>
        <end position="132"/>
    </location>
</feature>
<protein>
    <recommendedName>
        <fullName evidence="3">histidine kinase</fullName>
        <ecNumber evidence="3">2.7.13.3</ecNumber>
    </recommendedName>
</protein>
<keyword evidence="9" id="KW-0067">ATP-binding</keyword>
<dbReference type="Gene3D" id="1.10.287.130">
    <property type="match status" value="1"/>
</dbReference>
<organism evidence="15 16">
    <name type="scientific">Heyndrickxia oleronia</name>
    <dbReference type="NCBI Taxonomy" id="38875"/>
    <lineage>
        <taxon>Bacteria</taxon>
        <taxon>Bacillati</taxon>
        <taxon>Bacillota</taxon>
        <taxon>Bacilli</taxon>
        <taxon>Bacillales</taxon>
        <taxon>Bacillaceae</taxon>
        <taxon>Heyndrickxia</taxon>
    </lineage>
</organism>
<evidence type="ECO:0000256" key="9">
    <source>
        <dbReference type="ARBA" id="ARBA00022840"/>
    </source>
</evidence>
<dbReference type="CDD" id="cd00082">
    <property type="entry name" value="HisKA"/>
    <property type="match status" value="1"/>
</dbReference>
<proteinExistence type="predicted"/>
<dbReference type="SMART" id="SM00304">
    <property type="entry name" value="HAMP"/>
    <property type="match status" value="1"/>
</dbReference>
<dbReference type="PROSITE" id="PS50109">
    <property type="entry name" value="HIS_KIN"/>
    <property type="match status" value="1"/>
</dbReference>
<dbReference type="Gene3D" id="6.10.340.10">
    <property type="match status" value="1"/>
</dbReference>
<evidence type="ECO:0000256" key="8">
    <source>
        <dbReference type="ARBA" id="ARBA00022777"/>
    </source>
</evidence>
<dbReference type="SMART" id="SM00387">
    <property type="entry name" value="HATPase_c"/>
    <property type="match status" value="1"/>
</dbReference>
<dbReference type="InterPro" id="IPR004358">
    <property type="entry name" value="Sig_transdc_His_kin-like_C"/>
</dbReference>
<dbReference type="GO" id="GO:0005886">
    <property type="term" value="C:plasma membrane"/>
    <property type="evidence" value="ECO:0007669"/>
    <property type="project" value="UniProtKB-SubCell"/>
</dbReference>
<evidence type="ECO:0000256" key="12">
    <source>
        <dbReference type="SAM" id="Phobius"/>
    </source>
</evidence>
<keyword evidence="12" id="KW-1133">Transmembrane helix</keyword>
<dbReference type="InterPro" id="IPR050351">
    <property type="entry name" value="BphY/WalK/GraS-like"/>
</dbReference>
<dbReference type="Proteomes" id="UP001159179">
    <property type="component" value="Unassembled WGS sequence"/>
</dbReference>
<dbReference type="GO" id="GO:0005524">
    <property type="term" value="F:ATP binding"/>
    <property type="evidence" value="ECO:0007669"/>
    <property type="project" value="UniProtKB-KW"/>
</dbReference>
<dbReference type="PANTHER" id="PTHR45453:SF1">
    <property type="entry name" value="PHOSPHATE REGULON SENSOR PROTEIN PHOR"/>
    <property type="match status" value="1"/>
</dbReference>
<dbReference type="Gene3D" id="3.30.565.10">
    <property type="entry name" value="Histidine kinase-like ATPase, C-terminal domain"/>
    <property type="match status" value="1"/>
</dbReference>
<dbReference type="GO" id="GO:0016036">
    <property type="term" value="P:cellular response to phosphate starvation"/>
    <property type="evidence" value="ECO:0007669"/>
    <property type="project" value="TreeGrafter"/>
</dbReference>
<accession>A0AAW6SXH1</accession>
<dbReference type="EC" id="2.7.13.3" evidence="3"/>
<dbReference type="InterPro" id="IPR036097">
    <property type="entry name" value="HisK_dim/P_sf"/>
</dbReference>
<feature type="transmembrane region" description="Helical" evidence="12">
    <location>
        <begin position="12"/>
        <end position="34"/>
    </location>
</feature>
<keyword evidence="6" id="KW-0808">Transferase</keyword>
<dbReference type="InterPro" id="IPR003660">
    <property type="entry name" value="HAMP_dom"/>
</dbReference>
<dbReference type="Pfam" id="PF00512">
    <property type="entry name" value="HisKA"/>
    <property type="match status" value="1"/>
</dbReference>
<dbReference type="PRINTS" id="PR00344">
    <property type="entry name" value="BCTRLSENSOR"/>
</dbReference>
<dbReference type="Pfam" id="PF02518">
    <property type="entry name" value="HATPase_c"/>
    <property type="match status" value="1"/>
</dbReference>
<dbReference type="SMART" id="SM00388">
    <property type="entry name" value="HisKA"/>
    <property type="match status" value="1"/>
</dbReference>
<keyword evidence="7" id="KW-0547">Nucleotide-binding</keyword>
<keyword evidence="10" id="KW-0902">Two-component regulatory system</keyword>
<keyword evidence="8 15" id="KW-0418">Kinase</keyword>
<dbReference type="SUPFAM" id="SSF55874">
    <property type="entry name" value="ATPase domain of HSP90 chaperone/DNA topoisomerase II/histidine kinase"/>
    <property type="match status" value="1"/>
</dbReference>
<sequence length="354" mass="40365">MQHLKKYTSLLLSKLIAINTLIILLVILLAALTLKDYACYLVNGKNITGAELVHSLNIFLVITSAISLFTAGMIHFLSVKKIVKPIKDISYATKEIKEGHIPPLIEIPASGELKELTTNFNNMVVTLSTIQNQRENMLKDIAHELRTPLTNINGYLEALQNGVIDGNPKIFGSLLEESQRITRIVELISELNSWEKGIYFLEKPFTKVNVSNTLKETLIAFQLKLEEQFHKKQIDIDPIFLNGNQDGLRQAFTNILQNIIDYNTGNDLWIEAKRINKDYVISFTHTGEYIAPDKQEFIFDRFYRMEESRSRKAEGAGLGLTITKRIVEAHNGEIWLKTNGNRHTFYIRLPFQSS</sequence>
<dbReference type="InterPro" id="IPR003594">
    <property type="entry name" value="HATPase_dom"/>
</dbReference>
<comment type="subcellular location">
    <subcellularLocation>
        <location evidence="2">Cell membrane</location>
        <topology evidence="2">Multi-pass membrane protein</topology>
    </subcellularLocation>
</comment>
<dbReference type="RefSeq" id="WP_280616241.1">
    <property type="nucleotide sequence ID" value="NZ_JAROYP010000003.1"/>
</dbReference>
<dbReference type="Pfam" id="PF00672">
    <property type="entry name" value="HAMP"/>
    <property type="match status" value="1"/>
</dbReference>
<evidence type="ECO:0000256" key="3">
    <source>
        <dbReference type="ARBA" id="ARBA00012438"/>
    </source>
</evidence>
<dbReference type="GO" id="GO:0000155">
    <property type="term" value="F:phosphorelay sensor kinase activity"/>
    <property type="evidence" value="ECO:0007669"/>
    <property type="project" value="InterPro"/>
</dbReference>
<dbReference type="EMBL" id="JAROYP010000003">
    <property type="protein sequence ID" value="MDH5160671.1"/>
    <property type="molecule type" value="Genomic_DNA"/>
</dbReference>
<evidence type="ECO:0000256" key="10">
    <source>
        <dbReference type="ARBA" id="ARBA00023012"/>
    </source>
</evidence>
<dbReference type="PROSITE" id="PS50885">
    <property type="entry name" value="HAMP"/>
    <property type="match status" value="1"/>
</dbReference>